<evidence type="ECO:0000256" key="7">
    <source>
        <dbReference type="ARBA" id="ARBA00023136"/>
    </source>
</evidence>
<dbReference type="OrthoDB" id="8749238at2759"/>
<evidence type="ECO:0000256" key="8">
    <source>
        <dbReference type="RuleBase" id="RU060637"/>
    </source>
</evidence>
<gene>
    <name evidence="9 11" type="primary">CLDN14a</name>
    <name evidence="11" type="synonym">LOC108261078</name>
</gene>
<keyword evidence="6 8" id="KW-1133">Transmembrane helix</keyword>
<dbReference type="InterPro" id="IPR017974">
    <property type="entry name" value="Claudin_CS"/>
</dbReference>
<dbReference type="Pfam" id="PF00822">
    <property type="entry name" value="PMP22_Claudin"/>
    <property type="match status" value="1"/>
</dbReference>
<feature type="transmembrane region" description="Helical" evidence="8">
    <location>
        <begin position="117"/>
        <end position="140"/>
    </location>
</feature>
<evidence type="ECO:0000256" key="3">
    <source>
        <dbReference type="ARBA" id="ARBA00022475"/>
    </source>
</evidence>
<keyword evidence="2 8" id="KW-0796">Tight junction</keyword>
<comment type="subcellular location">
    <subcellularLocation>
        <location evidence="8">Cell junction</location>
        <location evidence="8">Tight junction</location>
    </subcellularLocation>
    <subcellularLocation>
        <location evidence="8">Cell membrane</location>
        <topology evidence="8">Multi-pass membrane protein</topology>
    </subcellularLocation>
</comment>
<dbReference type="PRINTS" id="PR01385">
    <property type="entry name" value="CLAUDIN14"/>
</dbReference>
<reference evidence="11" key="4">
    <citation type="submission" date="2025-04" db="UniProtKB">
        <authorList>
            <consortium name="RefSeq"/>
        </authorList>
    </citation>
    <scope>IDENTIFICATION</scope>
</reference>
<keyword evidence="3 8" id="KW-1003">Cell membrane</keyword>
<comment type="caution">
    <text evidence="8">Lacks conserved residue(s) required for the propagation of feature annotation.</text>
</comment>
<dbReference type="GO" id="GO:0005886">
    <property type="term" value="C:plasma membrane"/>
    <property type="evidence" value="ECO:0007669"/>
    <property type="project" value="UniProtKB-SubCell"/>
</dbReference>
<dbReference type="PROSITE" id="PS01346">
    <property type="entry name" value="CLAUDIN"/>
    <property type="match status" value="1"/>
</dbReference>
<dbReference type="InterPro" id="IPR004031">
    <property type="entry name" value="PMP22/EMP/MP20/Claudin"/>
</dbReference>
<protein>
    <recommendedName>
        <fullName evidence="8">Claudin</fullName>
    </recommendedName>
</protein>
<dbReference type="GO" id="GO:0005198">
    <property type="term" value="F:structural molecule activity"/>
    <property type="evidence" value="ECO:0007669"/>
    <property type="project" value="InterPro"/>
</dbReference>
<proteinExistence type="evidence at transcript level"/>
<dbReference type="STRING" id="7998.ENSIPUP00000028778"/>
<dbReference type="AlphaFoldDB" id="A0A0B5H389"/>
<evidence type="ECO:0000256" key="4">
    <source>
        <dbReference type="ARBA" id="ARBA00022692"/>
    </source>
</evidence>
<dbReference type="Proteomes" id="UP000221080">
    <property type="component" value="Chromosome 6"/>
</dbReference>
<keyword evidence="4 8" id="KW-0812">Transmembrane</keyword>
<keyword evidence="7 8" id="KW-0472">Membrane</keyword>
<evidence type="ECO:0000313" key="11">
    <source>
        <dbReference type="RefSeq" id="NP_001316186.1"/>
    </source>
</evidence>
<reference evidence="11" key="2">
    <citation type="journal article" date="2016" name="Biol. Reprod.">
        <title>Transcriptome Display During Testicular Differentiation of Channel Catfish (Ictalurus punctatus) as Revealed by RNA-Seq Analysis.</title>
        <authorList>
            <person name="Zeng Q."/>
            <person name="Liu S."/>
            <person name="Yao J."/>
            <person name="Zhang Y."/>
            <person name="Yuan Z."/>
            <person name="Jiang C."/>
            <person name="Chen A."/>
            <person name="Fu Q."/>
            <person name="Su B."/>
            <person name="Dunham R."/>
            <person name="Liu Z."/>
        </authorList>
    </citation>
    <scope>NUCLEOTIDE SEQUENCE</scope>
</reference>
<dbReference type="InterPro" id="IPR006187">
    <property type="entry name" value="Claudin"/>
</dbReference>
<dbReference type="GO" id="GO:0005923">
    <property type="term" value="C:bicellular tight junction"/>
    <property type="evidence" value="ECO:0007669"/>
    <property type="project" value="UniProtKB-SubCell"/>
</dbReference>
<evidence type="ECO:0000256" key="1">
    <source>
        <dbReference type="ARBA" id="ARBA00008295"/>
    </source>
</evidence>
<name>A0A0B5H389_ICTPU</name>
<feature type="transmembrane region" description="Helical" evidence="8">
    <location>
        <begin position="78"/>
        <end position="97"/>
    </location>
</feature>
<comment type="similarity">
    <text evidence="1 8">Belongs to the claudin family.</text>
</comment>
<evidence type="ECO:0000256" key="5">
    <source>
        <dbReference type="ARBA" id="ARBA00022949"/>
    </source>
</evidence>
<organism evidence="9">
    <name type="scientific">Ictalurus punctatus</name>
    <name type="common">Channel catfish</name>
    <name type="synonym">Silurus punctatus</name>
    <dbReference type="NCBI Taxonomy" id="7998"/>
    <lineage>
        <taxon>Eukaryota</taxon>
        <taxon>Metazoa</taxon>
        <taxon>Chordata</taxon>
        <taxon>Craniata</taxon>
        <taxon>Vertebrata</taxon>
        <taxon>Euteleostomi</taxon>
        <taxon>Actinopterygii</taxon>
        <taxon>Neopterygii</taxon>
        <taxon>Teleostei</taxon>
        <taxon>Ostariophysi</taxon>
        <taxon>Siluriformes</taxon>
        <taxon>Ictaluridae</taxon>
        <taxon>Ictalurus</taxon>
    </lineage>
</organism>
<comment type="function">
    <text evidence="8">Claudins function as major constituents of the tight junction complexes that regulate the permeability of epithelia.</text>
</comment>
<sequence length="250" mass="27032">MGIMAQQFLGFFLGLLGLVGTLTSTVLPHWRQTAYFSTNFLTASYYMKGLWMECVSHTAGIYQCEFHRSMLSLPKDLLAARILMVLSSTTSILAAIVSAVGMKCTRCVQQSHAKGSIAVSGGSCFVLAGLFCLITTSWTTCDVIKDAYDLFSTVGMKYEIGLAVYISFSSAIFSICGGGMLCVASWDVRNYVSHKVADPQVPSPNKLQHPAACQANAAFESDHSSSPTFSLISEYRLSDSISESSIKSKT</sequence>
<dbReference type="PANTHER" id="PTHR12002">
    <property type="entry name" value="CLAUDIN"/>
    <property type="match status" value="1"/>
</dbReference>
<feature type="transmembrane region" description="Helical" evidence="8">
    <location>
        <begin position="160"/>
        <end position="186"/>
    </location>
</feature>
<evidence type="ECO:0000313" key="10">
    <source>
        <dbReference type="Proteomes" id="UP000221080"/>
    </source>
</evidence>
<evidence type="ECO:0000256" key="2">
    <source>
        <dbReference type="ARBA" id="ARBA00022427"/>
    </source>
</evidence>
<reference evidence="9 11" key="1">
    <citation type="journal article" date="2015" name="Comp. Biochem. Physiol. Part D Genomics Proteomics">
        <title>Claudin multigene family in channel catfish and their expression profiles in response to bacterial infection and hypoxia as revealed by meta-analysis of RNA-Seq datasets.</title>
        <authorList>
            <person name="Sun L."/>
            <person name="Liu S."/>
            <person name="Bao L."/>
            <person name="Li Y."/>
            <person name="Feng J."/>
            <person name="Liu Z."/>
        </authorList>
    </citation>
    <scope>NUCLEOTIDE SEQUENCE</scope>
</reference>
<keyword evidence="10" id="KW-1185">Reference proteome</keyword>
<dbReference type="GeneID" id="108261078"/>
<evidence type="ECO:0000313" key="9">
    <source>
        <dbReference type="EMBL" id="AJF34912.1"/>
    </source>
</evidence>
<keyword evidence="5 8" id="KW-0965">Cell junction</keyword>
<dbReference type="PRINTS" id="PR01077">
    <property type="entry name" value="CLAUDIN"/>
</dbReference>
<dbReference type="GeneTree" id="ENSGT00940000161312"/>
<dbReference type="KEGG" id="ipu:108261078"/>
<accession>A0A0B5H389</accession>
<dbReference type="RefSeq" id="NP_001316186.1">
    <property type="nucleotide sequence ID" value="NM_001329257.1"/>
</dbReference>
<evidence type="ECO:0000256" key="6">
    <source>
        <dbReference type="ARBA" id="ARBA00022989"/>
    </source>
</evidence>
<dbReference type="EMBL" id="KM870798">
    <property type="protein sequence ID" value="AJF34912.1"/>
    <property type="molecule type" value="mRNA"/>
</dbReference>
<dbReference type="Gene3D" id="1.20.140.150">
    <property type="match status" value="1"/>
</dbReference>
<reference evidence="10" key="3">
    <citation type="journal article" date="2016" name="Nat. Commun.">
        <title>The channel catfish genome sequence provides insights into the evolution of scale formation in teleosts.</title>
        <authorList>
            <person name="Liu Z."/>
            <person name="Liu S."/>
            <person name="Yao J."/>
            <person name="Bao L."/>
            <person name="Zhang J."/>
            <person name="Li Y."/>
            <person name="Jiang C."/>
            <person name="Sun L."/>
            <person name="Wang R."/>
            <person name="Zhang Y."/>
            <person name="Zhou T."/>
            <person name="Zeng Q."/>
            <person name="Fu Q."/>
            <person name="Gao S."/>
            <person name="Li N."/>
            <person name="Koren S."/>
            <person name="Jiang Y."/>
            <person name="Zimin A."/>
            <person name="Xu P."/>
            <person name="Phillippy A.M."/>
            <person name="Geng X."/>
            <person name="Song L."/>
            <person name="Sun F."/>
            <person name="Li C."/>
            <person name="Wang X."/>
            <person name="Chen A."/>
            <person name="Jin Y."/>
            <person name="Yuan Z."/>
            <person name="Yang Y."/>
            <person name="Tan S."/>
            <person name="Peatman E."/>
            <person name="Lu J."/>
            <person name="Qin Z."/>
            <person name="Dunham R."/>
            <person name="Li Z."/>
            <person name="Sonstegard T."/>
            <person name="Feng J."/>
            <person name="Danzmann R.G."/>
            <person name="Schroeder S."/>
            <person name="Scheffler B."/>
            <person name="Duke M.V."/>
            <person name="Ballard L."/>
            <person name="Kucuktas H."/>
            <person name="Kaltenboeck L."/>
            <person name="Liu H."/>
            <person name="Armbruster J."/>
            <person name="Xie Y."/>
            <person name="Kirby M.L."/>
            <person name="Tian Y."/>
            <person name="Flanagan M.E."/>
            <person name="Mu W."/>
            <person name="Waldbieser G.C."/>
        </authorList>
    </citation>
    <scope>NUCLEOTIDE SEQUENCE [LARGE SCALE GENOMIC DNA]</scope>
    <source>
        <strain evidence="10">SDA103</strain>
    </source>
</reference>